<feature type="non-terminal residue" evidence="8">
    <location>
        <position position="252"/>
    </location>
</feature>
<gene>
    <name evidence="8" type="primary">LOC112685621</name>
</gene>
<accession>A0A8B8FRG7</accession>
<feature type="transmembrane region" description="Helical" evidence="6">
    <location>
        <begin position="133"/>
        <end position="151"/>
    </location>
</feature>
<dbReference type="GO" id="GO:0005739">
    <property type="term" value="C:mitochondrion"/>
    <property type="evidence" value="ECO:0007669"/>
    <property type="project" value="TreeGrafter"/>
</dbReference>
<dbReference type="PANTHER" id="PTHR11266">
    <property type="entry name" value="PEROXISOMAL MEMBRANE PROTEIN 2, PXMP2 MPV17"/>
    <property type="match status" value="1"/>
</dbReference>
<feature type="transmembrane region" description="Helical" evidence="6">
    <location>
        <begin position="227"/>
        <end position="247"/>
    </location>
</feature>
<dbReference type="PANTHER" id="PTHR11266:SF8">
    <property type="entry name" value="MPV17-LIKE PROTEIN 2"/>
    <property type="match status" value="1"/>
</dbReference>
<keyword evidence="3 6" id="KW-0812">Transmembrane</keyword>
<evidence type="ECO:0000256" key="6">
    <source>
        <dbReference type="RuleBase" id="RU363053"/>
    </source>
</evidence>
<dbReference type="GeneID" id="112685621"/>
<feature type="transmembrane region" description="Helical" evidence="6">
    <location>
        <begin position="58"/>
        <end position="78"/>
    </location>
</feature>
<dbReference type="InterPro" id="IPR007248">
    <property type="entry name" value="Mpv17_PMP22"/>
</dbReference>
<reference evidence="8" key="1">
    <citation type="submission" date="2025-08" db="UniProtKB">
        <authorList>
            <consortium name="RefSeq"/>
        </authorList>
    </citation>
    <scope>IDENTIFICATION</scope>
    <source>
        <tissue evidence="8">Whole body</tissue>
    </source>
</reference>
<keyword evidence="7" id="KW-1185">Reference proteome</keyword>
<evidence type="ECO:0000256" key="2">
    <source>
        <dbReference type="ARBA" id="ARBA00006824"/>
    </source>
</evidence>
<dbReference type="AlphaFoldDB" id="A0A8B8FRG7"/>
<sequence>MSAAGRRLCAAAAYVLDKHLFATNTFSGSAIMCFGDVAQQCVERYHGLSDGHDNERTARIAVVGCILGSIQHFFYQLLDKRYPTRDNLTIFRKILIDQTVCTPINIAIFIYGLGILENKTFANMNEEFKNKSLMIFLVDCAVFVPSQYINFKFLDPKYRLLFTNIVSIMYDTFLSYIKYTHDILKSMEIQKKCKKNKIIQYNELLKKYSCKPIKSAMKITTTVYTTILYMLIYNFIIYTSQIIRLLFKYLYI</sequence>
<name>A0A8B8FRG7_9HEMI</name>
<dbReference type="RefSeq" id="XP_025413347.1">
    <property type="nucleotide sequence ID" value="XM_025557562.1"/>
</dbReference>
<comment type="similarity">
    <text evidence="2 6">Belongs to the peroxisomal membrane protein PXMP2/4 family.</text>
</comment>
<proteinExistence type="inferred from homology"/>
<dbReference type="OrthoDB" id="5345392at2759"/>
<protein>
    <submittedName>
        <fullName evidence="8">Mpv17-like protein 2</fullName>
    </submittedName>
</protein>
<dbReference type="GO" id="GO:0061668">
    <property type="term" value="P:mitochondrial ribosome assembly"/>
    <property type="evidence" value="ECO:0007669"/>
    <property type="project" value="TreeGrafter"/>
</dbReference>
<evidence type="ECO:0000256" key="3">
    <source>
        <dbReference type="ARBA" id="ARBA00022692"/>
    </source>
</evidence>
<feature type="transmembrane region" description="Helical" evidence="6">
    <location>
        <begin position="158"/>
        <end position="177"/>
    </location>
</feature>
<evidence type="ECO:0000256" key="4">
    <source>
        <dbReference type="ARBA" id="ARBA00022989"/>
    </source>
</evidence>
<keyword evidence="4 6" id="KW-1133">Transmembrane helix</keyword>
<feature type="transmembrane region" description="Helical" evidence="6">
    <location>
        <begin position="90"/>
        <end position="113"/>
    </location>
</feature>
<organism evidence="7 8">
    <name type="scientific">Sipha flava</name>
    <name type="common">yellow sugarcane aphid</name>
    <dbReference type="NCBI Taxonomy" id="143950"/>
    <lineage>
        <taxon>Eukaryota</taxon>
        <taxon>Metazoa</taxon>
        <taxon>Ecdysozoa</taxon>
        <taxon>Arthropoda</taxon>
        <taxon>Hexapoda</taxon>
        <taxon>Insecta</taxon>
        <taxon>Pterygota</taxon>
        <taxon>Neoptera</taxon>
        <taxon>Paraneoptera</taxon>
        <taxon>Hemiptera</taxon>
        <taxon>Sternorrhyncha</taxon>
        <taxon>Aphidomorpha</taxon>
        <taxon>Aphidoidea</taxon>
        <taxon>Aphididae</taxon>
        <taxon>Sipha</taxon>
    </lineage>
</organism>
<dbReference type="Pfam" id="PF04117">
    <property type="entry name" value="Mpv17_PMP22"/>
    <property type="match status" value="1"/>
</dbReference>
<comment type="subcellular location">
    <subcellularLocation>
        <location evidence="1">Membrane</location>
        <topology evidence="1">Multi-pass membrane protein</topology>
    </subcellularLocation>
</comment>
<evidence type="ECO:0000256" key="5">
    <source>
        <dbReference type="ARBA" id="ARBA00023136"/>
    </source>
</evidence>
<dbReference type="Proteomes" id="UP000694846">
    <property type="component" value="Unplaced"/>
</dbReference>
<evidence type="ECO:0000313" key="7">
    <source>
        <dbReference type="Proteomes" id="UP000694846"/>
    </source>
</evidence>
<dbReference type="GO" id="GO:0016020">
    <property type="term" value="C:membrane"/>
    <property type="evidence" value="ECO:0007669"/>
    <property type="project" value="UniProtKB-SubCell"/>
</dbReference>
<evidence type="ECO:0000313" key="8">
    <source>
        <dbReference type="RefSeq" id="XP_025413347.1"/>
    </source>
</evidence>
<evidence type="ECO:0000256" key="1">
    <source>
        <dbReference type="ARBA" id="ARBA00004141"/>
    </source>
</evidence>
<keyword evidence="5 6" id="KW-0472">Membrane</keyword>